<protein>
    <submittedName>
        <fullName evidence="10">Uncharacterized protein</fullName>
    </submittedName>
</protein>
<dbReference type="InterPro" id="IPR013848">
    <property type="entry name" value="Methylthiotransferase_N"/>
</dbReference>
<evidence type="ECO:0000256" key="6">
    <source>
        <dbReference type="ARBA" id="ARBA00023004"/>
    </source>
</evidence>
<evidence type="ECO:0000256" key="1">
    <source>
        <dbReference type="ARBA" id="ARBA00001966"/>
    </source>
</evidence>
<dbReference type="InterPro" id="IPR005839">
    <property type="entry name" value="Methylthiotransferase"/>
</dbReference>
<dbReference type="AlphaFoldDB" id="A0A0P6X925"/>
<accession>A0A0P6X925</accession>
<evidence type="ECO:0000256" key="3">
    <source>
        <dbReference type="ARBA" id="ARBA00022679"/>
    </source>
</evidence>
<evidence type="ECO:0000259" key="8">
    <source>
        <dbReference type="PROSITE" id="PS51449"/>
    </source>
</evidence>
<dbReference type="EMBL" id="LGCK01000010">
    <property type="protein sequence ID" value="KPL71686.1"/>
    <property type="molecule type" value="Genomic_DNA"/>
</dbReference>
<dbReference type="PROSITE" id="PS01278">
    <property type="entry name" value="MTTASE_RADICAL"/>
    <property type="match status" value="1"/>
</dbReference>
<sequence>MKVFFDTVGCRLNQSEIERMAREFRFAGHTIVGSMNEADLVVVNTCSVTSQAASDSRQKIRQAARISPRAQIIATGCWATLEPDAAAALSEYTRVVLNDKKDELAGNFLGFDYAAMDLSLIERETLPGTRHRTRAFIKVQDGCDAFCTFCVTRIARGKSRGEPVDRILADVQSALAGGAKEIVLTGVQLGSWGKHFSEPKNLSELVRLILGEADVPRLRFSSIEPWDMDAEFFRLFDDRRICRHLHIAIQSGSAATLKRMGRRITPSEFMMLLDQARQIDDNFAITTDVIAGFPGETLAEFEESLDFIQKAAFSGGHVFPYSARQGTPAASFPDQVQSKERKIRAARVRDVLAESTKHYQLCQVGKTVQVLWEVARPQDGGYILDGFCENYVKVRAFSREKRINCIDSVHLEGVTTSAISGDICP</sequence>
<dbReference type="PANTHER" id="PTHR11918">
    <property type="entry name" value="RADICAL SAM PROTEINS"/>
    <property type="match status" value="1"/>
</dbReference>
<dbReference type="InterPro" id="IPR058240">
    <property type="entry name" value="rSAM_sf"/>
</dbReference>
<dbReference type="SFLD" id="SFLDG01082">
    <property type="entry name" value="B12-binding_domain_containing"/>
    <property type="match status" value="1"/>
</dbReference>
<dbReference type="InterPro" id="IPR023404">
    <property type="entry name" value="rSAM_horseshoe"/>
</dbReference>
<dbReference type="OrthoDB" id="9805215at2"/>
<dbReference type="SUPFAM" id="SSF102114">
    <property type="entry name" value="Radical SAM enzymes"/>
    <property type="match status" value="1"/>
</dbReference>
<evidence type="ECO:0000256" key="4">
    <source>
        <dbReference type="ARBA" id="ARBA00022691"/>
    </source>
</evidence>
<dbReference type="NCBIfam" id="TIGR00089">
    <property type="entry name" value="MiaB/RimO family radical SAM methylthiotransferase"/>
    <property type="match status" value="1"/>
</dbReference>
<proteinExistence type="predicted"/>
<gene>
    <name evidence="10" type="ORF">ADM99_09470</name>
</gene>
<reference evidence="10 11" key="1">
    <citation type="submission" date="2015-07" db="EMBL/GenBank/DDBJ databases">
        <title>Genome sequence of Leptolinea tardivitalis DSM 16556.</title>
        <authorList>
            <person name="Hemp J."/>
            <person name="Ward L.M."/>
            <person name="Pace L.A."/>
            <person name="Fischer W.W."/>
        </authorList>
    </citation>
    <scope>NUCLEOTIDE SEQUENCE [LARGE SCALE GENOMIC DNA]</scope>
    <source>
        <strain evidence="10 11">YMTK-2</strain>
    </source>
</reference>
<dbReference type="InterPro" id="IPR006467">
    <property type="entry name" value="MiaB-like_bact"/>
</dbReference>
<keyword evidence="6" id="KW-0408">Iron</keyword>
<dbReference type="CDD" id="cd01335">
    <property type="entry name" value="Radical_SAM"/>
    <property type="match status" value="1"/>
</dbReference>
<dbReference type="Pfam" id="PF00919">
    <property type="entry name" value="UPF0004"/>
    <property type="match status" value="1"/>
</dbReference>
<comment type="caution">
    <text evidence="10">The sequence shown here is derived from an EMBL/GenBank/DDBJ whole genome shotgun (WGS) entry which is preliminary data.</text>
</comment>
<evidence type="ECO:0000259" key="9">
    <source>
        <dbReference type="PROSITE" id="PS51918"/>
    </source>
</evidence>
<dbReference type="InterPro" id="IPR020612">
    <property type="entry name" value="Methylthiotransferase_CS"/>
</dbReference>
<comment type="cofactor">
    <cofactor evidence="1">
        <name>[4Fe-4S] cluster</name>
        <dbReference type="ChEBI" id="CHEBI:49883"/>
    </cofactor>
</comment>
<dbReference type="GO" id="GO:0035598">
    <property type="term" value="F:tRNA (N(6)-L-threonylcarbamoyladenosine(37)-C(2))-methylthiotransferase activity"/>
    <property type="evidence" value="ECO:0007669"/>
    <property type="project" value="TreeGrafter"/>
</dbReference>
<dbReference type="InterPro" id="IPR038135">
    <property type="entry name" value="Methylthiotransferase_N_sf"/>
</dbReference>
<dbReference type="Proteomes" id="UP000050430">
    <property type="component" value="Unassembled WGS sequence"/>
</dbReference>
<feature type="domain" description="MTTase N-terminal" evidence="8">
    <location>
        <begin position="1"/>
        <end position="113"/>
    </location>
</feature>
<evidence type="ECO:0000313" key="11">
    <source>
        <dbReference type="Proteomes" id="UP000050430"/>
    </source>
</evidence>
<dbReference type="NCBIfam" id="TIGR01579">
    <property type="entry name" value="MiaB-like-C"/>
    <property type="match status" value="1"/>
</dbReference>
<dbReference type="PROSITE" id="PS51449">
    <property type="entry name" value="MTTASE_N"/>
    <property type="match status" value="1"/>
</dbReference>
<dbReference type="Gene3D" id="3.40.50.12160">
    <property type="entry name" value="Methylthiotransferase, N-terminal domain"/>
    <property type="match status" value="1"/>
</dbReference>
<dbReference type="PATRIC" id="fig|229920.5.peg.1802"/>
<organism evidence="10 11">
    <name type="scientific">Leptolinea tardivitalis</name>
    <dbReference type="NCBI Taxonomy" id="229920"/>
    <lineage>
        <taxon>Bacteria</taxon>
        <taxon>Bacillati</taxon>
        <taxon>Chloroflexota</taxon>
        <taxon>Anaerolineae</taxon>
        <taxon>Anaerolineales</taxon>
        <taxon>Anaerolineaceae</taxon>
        <taxon>Leptolinea</taxon>
    </lineage>
</organism>
<keyword evidence="11" id="KW-1185">Reference proteome</keyword>
<dbReference type="Pfam" id="PF04055">
    <property type="entry name" value="Radical_SAM"/>
    <property type="match status" value="1"/>
</dbReference>
<dbReference type="RefSeq" id="WP_062420276.1">
    <property type="nucleotide sequence ID" value="NZ_BBYA01000001.1"/>
</dbReference>
<dbReference type="InterPro" id="IPR006638">
    <property type="entry name" value="Elp3/MiaA/NifB-like_rSAM"/>
</dbReference>
<dbReference type="InterPro" id="IPR007197">
    <property type="entry name" value="rSAM"/>
</dbReference>
<keyword evidence="5" id="KW-0479">Metal-binding</keyword>
<evidence type="ECO:0000256" key="2">
    <source>
        <dbReference type="ARBA" id="ARBA00022485"/>
    </source>
</evidence>
<keyword evidence="4" id="KW-0949">S-adenosyl-L-methionine</keyword>
<evidence type="ECO:0000256" key="7">
    <source>
        <dbReference type="ARBA" id="ARBA00023014"/>
    </source>
</evidence>
<dbReference type="GO" id="GO:0046872">
    <property type="term" value="F:metal ion binding"/>
    <property type="evidence" value="ECO:0007669"/>
    <property type="project" value="UniProtKB-KW"/>
</dbReference>
<dbReference type="STRING" id="229920.ADM99_09470"/>
<dbReference type="PANTHER" id="PTHR11918:SF45">
    <property type="entry name" value="THREONYLCARBAMOYLADENOSINE TRNA METHYLTHIOTRANSFERASE"/>
    <property type="match status" value="1"/>
</dbReference>
<evidence type="ECO:0000256" key="5">
    <source>
        <dbReference type="ARBA" id="ARBA00022723"/>
    </source>
</evidence>
<keyword evidence="3" id="KW-0808">Transferase</keyword>
<evidence type="ECO:0000313" key="10">
    <source>
        <dbReference type="EMBL" id="KPL71686.1"/>
    </source>
</evidence>
<feature type="domain" description="Radical SAM core" evidence="9">
    <location>
        <begin position="129"/>
        <end position="358"/>
    </location>
</feature>
<dbReference type="SMART" id="SM00729">
    <property type="entry name" value="Elp3"/>
    <property type="match status" value="1"/>
</dbReference>
<dbReference type="SFLD" id="SFLDS00029">
    <property type="entry name" value="Radical_SAM"/>
    <property type="match status" value="1"/>
</dbReference>
<dbReference type="Gene3D" id="3.80.30.20">
    <property type="entry name" value="tm_1862 like domain"/>
    <property type="match status" value="1"/>
</dbReference>
<keyword evidence="7" id="KW-0411">Iron-sulfur</keyword>
<dbReference type="PROSITE" id="PS51918">
    <property type="entry name" value="RADICAL_SAM"/>
    <property type="match status" value="1"/>
</dbReference>
<dbReference type="GO" id="GO:0051539">
    <property type="term" value="F:4 iron, 4 sulfur cluster binding"/>
    <property type="evidence" value="ECO:0007669"/>
    <property type="project" value="UniProtKB-KW"/>
</dbReference>
<name>A0A0P6X925_9CHLR</name>
<keyword evidence="2" id="KW-0004">4Fe-4S</keyword>